<dbReference type="CDD" id="cd04301">
    <property type="entry name" value="NAT_SF"/>
    <property type="match status" value="1"/>
</dbReference>
<comment type="caution">
    <text evidence="2">The sequence shown here is derived from an EMBL/GenBank/DDBJ whole genome shotgun (WGS) entry which is preliminary data.</text>
</comment>
<dbReference type="EMBL" id="JAYXHS010000001">
    <property type="protein sequence ID" value="MEC5385038.1"/>
    <property type="molecule type" value="Genomic_DNA"/>
</dbReference>
<dbReference type="Proteomes" id="UP001331561">
    <property type="component" value="Unassembled WGS sequence"/>
</dbReference>
<keyword evidence="3" id="KW-1185">Reference proteome</keyword>
<gene>
    <name evidence="2" type="ORF">VVD49_04845</name>
</gene>
<name>A0ABU6JZD8_9RHOO</name>
<dbReference type="RefSeq" id="WP_327598002.1">
    <property type="nucleotide sequence ID" value="NZ_JAYXHS010000001.1"/>
</dbReference>
<dbReference type="PANTHER" id="PTHR43451">
    <property type="entry name" value="ACETYLTRANSFERASE (GNAT) FAMILY PROTEIN"/>
    <property type="match status" value="1"/>
</dbReference>
<dbReference type="Pfam" id="PF13673">
    <property type="entry name" value="Acetyltransf_10"/>
    <property type="match status" value="1"/>
</dbReference>
<dbReference type="SUPFAM" id="SSF55729">
    <property type="entry name" value="Acyl-CoA N-acyltransferases (Nat)"/>
    <property type="match status" value="1"/>
</dbReference>
<organism evidence="2 3">
    <name type="scientific">Uliginosibacterium silvisoli</name>
    <dbReference type="NCBI Taxonomy" id="3114758"/>
    <lineage>
        <taxon>Bacteria</taxon>
        <taxon>Pseudomonadati</taxon>
        <taxon>Pseudomonadota</taxon>
        <taxon>Betaproteobacteria</taxon>
        <taxon>Rhodocyclales</taxon>
        <taxon>Zoogloeaceae</taxon>
        <taxon>Uliginosibacterium</taxon>
    </lineage>
</organism>
<dbReference type="GO" id="GO:0016746">
    <property type="term" value="F:acyltransferase activity"/>
    <property type="evidence" value="ECO:0007669"/>
    <property type="project" value="UniProtKB-KW"/>
</dbReference>
<protein>
    <submittedName>
        <fullName evidence="2">GNAT family N-acetyltransferase</fullName>
        <ecNumber evidence="2">2.3.1.-</ecNumber>
    </submittedName>
</protein>
<evidence type="ECO:0000313" key="3">
    <source>
        <dbReference type="Proteomes" id="UP001331561"/>
    </source>
</evidence>
<keyword evidence="2" id="KW-0808">Transferase</keyword>
<dbReference type="InterPro" id="IPR000182">
    <property type="entry name" value="GNAT_dom"/>
</dbReference>
<dbReference type="Gene3D" id="3.40.630.30">
    <property type="match status" value="1"/>
</dbReference>
<dbReference type="PANTHER" id="PTHR43451:SF1">
    <property type="entry name" value="ACETYLTRANSFERASE"/>
    <property type="match status" value="1"/>
</dbReference>
<reference evidence="2 3" key="1">
    <citation type="submission" date="2024-01" db="EMBL/GenBank/DDBJ databases">
        <title>Uliginosibacterium soil sp. nov.</title>
        <authorList>
            <person name="Lv Y."/>
        </authorList>
    </citation>
    <scope>NUCLEOTIDE SEQUENCE [LARGE SCALE GENOMIC DNA]</scope>
    <source>
        <strain evidence="2 3">H3</strain>
    </source>
</reference>
<feature type="domain" description="N-acetyltransferase" evidence="1">
    <location>
        <begin position="4"/>
        <end position="152"/>
    </location>
</feature>
<accession>A0ABU6JZD8</accession>
<dbReference type="EC" id="2.3.1.-" evidence="2"/>
<evidence type="ECO:0000313" key="2">
    <source>
        <dbReference type="EMBL" id="MEC5385038.1"/>
    </source>
</evidence>
<sequence length="162" mass="17926">MDRVHVRAGIGQDAETISALVMQSRYSFFAHPDGRGTKAFMLAASPDAIRQYLLGERHAYLVAELDDTVIGAFGVRDRRHIFHLFIAEEVRGQGIARLLWQNGRDRLLDAGDVTVNASLSAVAMYERFGFFVAGEQVERNGVVFVPMRLVGETSAREGAMPT</sequence>
<dbReference type="PROSITE" id="PS51186">
    <property type="entry name" value="GNAT"/>
    <property type="match status" value="1"/>
</dbReference>
<dbReference type="InterPro" id="IPR016181">
    <property type="entry name" value="Acyl_CoA_acyltransferase"/>
</dbReference>
<dbReference type="InterPro" id="IPR052564">
    <property type="entry name" value="N-acetyltrans/Recomb-assoc"/>
</dbReference>
<keyword evidence="2" id="KW-0012">Acyltransferase</keyword>
<proteinExistence type="predicted"/>
<evidence type="ECO:0000259" key="1">
    <source>
        <dbReference type="PROSITE" id="PS51186"/>
    </source>
</evidence>